<dbReference type="InterPro" id="IPR012296">
    <property type="entry name" value="Nuclease_put_TT1808"/>
</dbReference>
<dbReference type="InterPro" id="IPR011335">
    <property type="entry name" value="Restrct_endonuc-II-like"/>
</dbReference>
<evidence type="ECO:0000259" key="1">
    <source>
        <dbReference type="Pfam" id="PF05685"/>
    </source>
</evidence>
<reference evidence="2 3" key="1">
    <citation type="submission" date="2007-08" db="EMBL/GenBank/DDBJ databases">
        <title>Complete sequence of Roseiflexus castenholzii DSM 13941.</title>
        <authorList>
            <consortium name="US DOE Joint Genome Institute"/>
            <person name="Copeland A."/>
            <person name="Lucas S."/>
            <person name="Lapidus A."/>
            <person name="Barry K."/>
            <person name="Glavina del Rio T."/>
            <person name="Dalin E."/>
            <person name="Tice H."/>
            <person name="Pitluck S."/>
            <person name="Thompson L.S."/>
            <person name="Brettin T."/>
            <person name="Bruce D."/>
            <person name="Detter J.C."/>
            <person name="Han C."/>
            <person name="Tapia R."/>
            <person name="Schmutz J."/>
            <person name="Larimer F."/>
            <person name="Land M."/>
            <person name="Hauser L."/>
            <person name="Kyrpides N."/>
            <person name="Mikhailova N."/>
            <person name="Bryant D.A."/>
            <person name="Hanada S."/>
            <person name="Tsukatani Y."/>
            <person name="Richardson P."/>
        </authorList>
    </citation>
    <scope>NUCLEOTIDE SEQUENCE [LARGE SCALE GENOMIC DNA]</scope>
    <source>
        <strain evidence="3">DSM 13941 / HLO8</strain>
    </source>
</reference>
<evidence type="ECO:0000313" key="3">
    <source>
        <dbReference type="Proteomes" id="UP000000263"/>
    </source>
</evidence>
<feature type="domain" description="Putative restriction endonuclease" evidence="1">
    <location>
        <begin position="36"/>
        <end position="203"/>
    </location>
</feature>
<accession>A7NGT6</accession>
<dbReference type="Gene3D" id="3.90.1570.10">
    <property type="entry name" value="tt1808, chain A"/>
    <property type="match status" value="1"/>
</dbReference>
<protein>
    <recommendedName>
        <fullName evidence="1">Putative restriction endonuclease domain-containing protein</fullName>
    </recommendedName>
</protein>
<organism evidence="2 3">
    <name type="scientific">Roseiflexus castenholzii (strain DSM 13941 / HLO8)</name>
    <dbReference type="NCBI Taxonomy" id="383372"/>
    <lineage>
        <taxon>Bacteria</taxon>
        <taxon>Bacillati</taxon>
        <taxon>Chloroflexota</taxon>
        <taxon>Chloroflexia</taxon>
        <taxon>Chloroflexales</taxon>
        <taxon>Roseiflexineae</taxon>
        <taxon>Roseiflexaceae</taxon>
        <taxon>Roseiflexus</taxon>
    </lineage>
</organism>
<dbReference type="InterPro" id="IPR008538">
    <property type="entry name" value="Uma2"/>
</dbReference>
<gene>
    <name evidence="2" type="ordered locus">Rcas_0553</name>
</gene>
<dbReference type="Proteomes" id="UP000000263">
    <property type="component" value="Chromosome"/>
</dbReference>
<dbReference type="STRING" id="383372.Rcas_0553"/>
<dbReference type="PANTHER" id="PTHR34107">
    <property type="entry name" value="SLL0198 PROTEIN-RELATED"/>
    <property type="match status" value="1"/>
</dbReference>
<dbReference type="HOGENOM" id="CLU_076312_3_2_0"/>
<dbReference type="CDD" id="cd06260">
    <property type="entry name" value="DUF820-like"/>
    <property type="match status" value="1"/>
</dbReference>
<proteinExistence type="predicted"/>
<dbReference type="EMBL" id="CP000804">
    <property type="protein sequence ID" value="ABU56683.1"/>
    <property type="molecule type" value="Genomic_DNA"/>
</dbReference>
<dbReference type="eggNOG" id="COG4636">
    <property type="taxonomic scope" value="Bacteria"/>
</dbReference>
<dbReference type="AlphaFoldDB" id="A7NGT6"/>
<keyword evidence="3" id="KW-1185">Reference proteome</keyword>
<sequence length="213" mass="23726">MNTLLRPPATLTLTLPLVAAEPIIVPRPGRPWTVADLQQFAGREERYELVRGDLLMMSSASPKQGRYAMRLGSALQQYVEAHDLGEVYTAEPGFQLQPEPDAVVRAPDVAFVQKERIPPPEDESGFWSLAPDLVVEIISPFETAVQVQAKVQDYLTAGSRLIWLVYPETHTVVEYRAAGAMRLYASADTLDGADVVPGFQYPLAQLFRETRRM</sequence>
<dbReference type="OrthoDB" id="154427at2"/>
<dbReference type="RefSeq" id="WP_012119114.1">
    <property type="nucleotide sequence ID" value="NC_009767.1"/>
</dbReference>
<dbReference type="PANTHER" id="PTHR34107:SF1">
    <property type="entry name" value="SLL0198 PROTEIN"/>
    <property type="match status" value="1"/>
</dbReference>
<dbReference type="KEGG" id="rca:Rcas_0553"/>
<evidence type="ECO:0000313" key="2">
    <source>
        <dbReference type="EMBL" id="ABU56683.1"/>
    </source>
</evidence>
<dbReference type="SUPFAM" id="SSF52980">
    <property type="entry name" value="Restriction endonuclease-like"/>
    <property type="match status" value="1"/>
</dbReference>
<dbReference type="Pfam" id="PF05685">
    <property type="entry name" value="Uma2"/>
    <property type="match status" value="1"/>
</dbReference>
<name>A7NGT6_ROSCS</name>